<dbReference type="InterPro" id="IPR036397">
    <property type="entry name" value="RNaseH_sf"/>
</dbReference>
<dbReference type="Proteomes" id="UP001627154">
    <property type="component" value="Unassembled WGS sequence"/>
</dbReference>
<evidence type="ECO:0000256" key="6">
    <source>
        <dbReference type="ARBA" id="ARBA00022801"/>
    </source>
</evidence>
<dbReference type="PROSITE" id="PS00141">
    <property type="entry name" value="ASP_PROTEASE"/>
    <property type="match status" value="1"/>
</dbReference>
<keyword evidence="8" id="KW-0694">RNA-binding</keyword>
<accession>A0ABD2XR19</accession>
<dbReference type="Gene3D" id="3.30.420.10">
    <property type="entry name" value="Ribonuclease H-like superfamily/Ribonuclease H"/>
    <property type="match status" value="1"/>
</dbReference>
<comment type="caution">
    <text evidence="13">The sequence shown here is derived from an EMBL/GenBank/DDBJ whole genome shotgun (WGS) entry which is preliminary data.</text>
</comment>
<keyword evidence="14" id="KW-1185">Reference proteome</keyword>
<keyword evidence="10" id="KW-0695">RNA-directed DNA polymerase</keyword>
<dbReference type="GO" id="GO:0003723">
    <property type="term" value="F:RNA binding"/>
    <property type="evidence" value="ECO:0007669"/>
    <property type="project" value="UniProtKB-KW"/>
</dbReference>
<evidence type="ECO:0000256" key="5">
    <source>
        <dbReference type="ARBA" id="ARBA00022759"/>
    </source>
</evidence>
<dbReference type="Gene3D" id="1.10.340.70">
    <property type="match status" value="1"/>
</dbReference>
<evidence type="ECO:0000256" key="4">
    <source>
        <dbReference type="ARBA" id="ARBA00022722"/>
    </source>
</evidence>
<dbReference type="GO" id="GO:0003964">
    <property type="term" value="F:RNA-directed DNA polymerase activity"/>
    <property type="evidence" value="ECO:0007669"/>
    <property type="project" value="UniProtKB-KW"/>
</dbReference>
<dbReference type="SUPFAM" id="SSF50630">
    <property type="entry name" value="Acid proteases"/>
    <property type="match status" value="1"/>
</dbReference>
<evidence type="ECO:0000256" key="7">
    <source>
        <dbReference type="ARBA" id="ARBA00022842"/>
    </source>
</evidence>
<reference evidence="13 14" key="1">
    <citation type="journal article" date="2024" name="bioRxiv">
        <title>A reference genome for Trichogramma kaykai: A tiny desert-dwelling parasitoid wasp with competing sex-ratio distorters.</title>
        <authorList>
            <person name="Culotta J."/>
            <person name="Lindsey A.R."/>
        </authorList>
    </citation>
    <scope>NUCLEOTIDE SEQUENCE [LARGE SCALE GENOMIC DNA]</scope>
    <source>
        <strain evidence="13 14">KSX58</strain>
    </source>
</reference>
<dbReference type="SUPFAM" id="SSF56672">
    <property type="entry name" value="DNA/RNA polymerases"/>
    <property type="match status" value="1"/>
</dbReference>
<dbReference type="AlphaFoldDB" id="A0ABD2XR19"/>
<keyword evidence="5" id="KW-0255">Endonuclease</keyword>
<gene>
    <name evidence="13" type="ORF">TKK_000387</name>
</gene>
<keyword evidence="7" id="KW-0460">Magnesium</keyword>
<dbReference type="SUPFAM" id="SSF53098">
    <property type="entry name" value="Ribonuclease H-like"/>
    <property type="match status" value="1"/>
</dbReference>
<dbReference type="InterPro" id="IPR021109">
    <property type="entry name" value="Peptidase_aspartic_dom_sf"/>
</dbReference>
<dbReference type="InterPro" id="IPR001969">
    <property type="entry name" value="Aspartic_peptidase_AS"/>
</dbReference>
<dbReference type="EC" id="2.7.7.49" evidence="1"/>
<dbReference type="InterPro" id="IPR043502">
    <property type="entry name" value="DNA/RNA_pol_sf"/>
</dbReference>
<evidence type="ECO:0000256" key="2">
    <source>
        <dbReference type="ARBA" id="ARBA00022679"/>
    </source>
</evidence>
<dbReference type="EMBL" id="JBJJXI010000003">
    <property type="protein sequence ID" value="KAL3407717.1"/>
    <property type="molecule type" value="Genomic_DNA"/>
</dbReference>
<name>A0ABD2XR19_9HYME</name>
<dbReference type="Pfam" id="PF17919">
    <property type="entry name" value="RT_RNaseH_2"/>
    <property type="match status" value="1"/>
</dbReference>
<dbReference type="InterPro" id="IPR001995">
    <property type="entry name" value="Peptidase_A2_cat"/>
</dbReference>
<evidence type="ECO:0000256" key="10">
    <source>
        <dbReference type="ARBA" id="ARBA00022918"/>
    </source>
</evidence>
<organism evidence="13 14">
    <name type="scientific">Trichogramma kaykai</name>
    <dbReference type="NCBI Taxonomy" id="54128"/>
    <lineage>
        <taxon>Eukaryota</taxon>
        <taxon>Metazoa</taxon>
        <taxon>Ecdysozoa</taxon>
        <taxon>Arthropoda</taxon>
        <taxon>Hexapoda</taxon>
        <taxon>Insecta</taxon>
        <taxon>Pterygota</taxon>
        <taxon>Neoptera</taxon>
        <taxon>Endopterygota</taxon>
        <taxon>Hymenoptera</taxon>
        <taxon>Apocrita</taxon>
        <taxon>Proctotrupomorpha</taxon>
        <taxon>Chalcidoidea</taxon>
        <taxon>Trichogrammatidae</taxon>
        <taxon>Trichogramma</taxon>
    </lineage>
</organism>
<evidence type="ECO:0000256" key="9">
    <source>
        <dbReference type="ARBA" id="ARBA00022908"/>
    </source>
</evidence>
<dbReference type="CDD" id="cd09274">
    <property type="entry name" value="RNase_HI_RT_Ty3"/>
    <property type="match status" value="1"/>
</dbReference>
<evidence type="ECO:0000259" key="11">
    <source>
        <dbReference type="PROSITE" id="PS50175"/>
    </source>
</evidence>
<dbReference type="GO" id="GO:0004519">
    <property type="term" value="F:endonuclease activity"/>
    <property type="evidence" value="ECO:0007669"/>
    <property type="project" value="UniProtKB-KW"/>
</dbReference>
<evidence type="ECO:0000256" key="3">
    <source>
        <dbReference type="ARBA" id="ARBA00022695"/>
    </source>
</evidence>
<evidence type="ECO:0000313" key="13">
    <source>
        <dbReference type="EMBL" id="KAL3407717.1"/>
    </source>
</evidence>
<dbReference type="InterPro" id="IPR041577">
    <property type="entry name" value="RT_RNaseH_2"/>
</dbReference>
<protein>
    <recommendedName>
        <fullName evidence="1">RNA-directed DNA polymerase</fullName>
        <ecNumber evidence="1">2.7.7.49</ecNumber>
    </recommendedName>
</protein>
<dbReference type="InterPro" id="IPR001584">
    <property type="entry name" value="Integrase_cat-core"/>
</dbReference>
<dbReference type="GO" id="GO:0042575">
    <property type="term" value="C:DNA polymerase complex"/>
    <property type="evidence" value="ECO:0007669"/>
    <property type="project" value="UniProtKB-ARBA"/>
</dbReference>
<dbReference type="InterPro" id="IPR041588">
    <property type="entry name" value="Integrase_H2C2"/>
</dbReference>
<dbReference type="PANTHER" id="PTHR37984">
    <property type="entry name" value="PROTEIN CBG26694"/>
    <property type="match status" value="1"/>
</dbReference>
<keyword evidence="6" id="KW-0378">Hydrolase</keyword>
<keyword evidence="3" id="KW-0548">Nucleotidyltransferase</keyword>
<dbReference type="Pfam" id="PF17921">
    <property type="entry name" value="Integrase_H2C2"/>
    <property type="match status" value="1"/>
</dbReference>
<dbReference type="GO" id="GO:0016787">
    <property type="term" value="F:hydrolase activity"/>
    <property type="evidence" value="ECO:0007669"/>
    <property type="project" value="UniProtKB-KW"/>
</dbReference>
<evidence type="ECO:0000256" key="1">
    <source>
        <dbReference type="ARBA" id="ARBA00012493"/>
    </source>
</evidence>
<dbReference type="Pfam" id="PF00665">
    <property type="entry name" value="rve"/>
    <property type="match status" value="1"/>
</dbReference>
<dbReference type="InterPro" id="IPR012337">
    <property type="entry name" value="RNaseH-like_sf"/>
</dbReference>
<dbReference type="PROSITE" id="PS50175">
    <property type="entry name" value="ASP_PROT_RETROV"/>
    <property type="match status" value="1"/>
</dbReference>
<dbReference type="GO" id="GO:0015074">
    <property type="term" value="P:DNA integration"/>
    <property type="evidence" value="ECO:0007669"/>
    <property type="project" value="UniProtKB-KW"/>
</dbReference>
<feature type="domain" description="Peptidase A2" evidence="11">
    <location>
        <begin position="16"/>
        <end position="88"/>
    </location>
</feature>
<dbReference type="InterPro" id="IPR050951">
    <property type="entry name" value="Retrovirus_Pol_polyprotein"/>
</dbReference>
<dbReference type="PANTHER" id="PTHR37984:SF15">
    <property type="entry name" value="INTEGRASE CATALYTIC DOMAIN-CONTAINING PROTEIN"/>
    <property type="match status" value="1"/>
</dbReference>
<evidence type="ECO:0000313" key="14">
    <source>
        <dbReference type="Proteomes" id="UP001627154"/>
    </source>
</evidence>
<evidence type="ECO:0000259" key="12">
    <source>
        <dbReference type="PROSITE" id="PS50994"/>
    </source>
</evidence>
<keyword evidence="9" id="KW-0229">DNA integration</keyword>
<proteinExistence type="predicted"/>
<dbReference type="Gene3D" id="2.40.70.10">
    <property type="entry name" value="Acid Proteases"/>
    <property type="match status" value="1"/>
</dbReference>
<dbReference type="PROSITE" id="PS50994">
    <property type="entry name" value="INTEGRASE"/>
    <property type="match status" value="1"/>
</dbReference>
<sequence>MHSSLRLHVFDHRSKYTFLADSGAEISVLPVSLFPKAQLTPIKLEAANESVMNTYGLHTLQLQFKLRTPFTWNFVITDVPLPILGADFIHFFDLLIDLGQAKLVTRKNKVFASGKCLHSPTYNIALLSQSHPFYDILSQFPTTYDSQFRQAIKESAVCHYLHTEGHPVSAKARKLPSDKLKIAKAYFADLVAKGLAIRAFEACKDGLANAALLSFPVDSAPIRICSDASNTAMGGVLEQENKPGHWFPLAFFSRKFNHAQKNYSTYDRELTAAVESIKHFQYDVESRKFILGTDHKPLLQALAQKHENAIPRRARQLEFLSLFDIEMVHLPGIHNNVADALSRIESLYSISAIDQDTYAMFQSINAFKLPSAINMQDFCIKQLEDQELPKILEDPSHPLKLVKFAWPSTNQFFYANVQDNNIRPYLPESLRLTIFNIYHGLSHPSGRVTDRLIRRSYVWPNMTRDITNWCKCCLDCQQSKISRYNKLSPAQFIAPDARFQHIHVDLVGPLPIREGYRFILSIIDRFSRWPEAIPLRDSTAPTVTQAIFDHWISRYGTPSIITSDQGSQFEGSVFAEFTRLFGIQRIRTTSYHPSSNGMVERWHRDLKSALMCRTYTDFHRITI</sequence>
<evidence type="ECO:0000256" key="8">
    <source>
        <dbReference type="ARBA" id="ARBA00022884"/>
    </source>
</evidence>
<feature type="domain" description="Integrase catalytic" evidence="12">
    <location>
        <begin position="491"/>
        <end position="623"/>
    </location>
</feature>
<keyword evidence="2" id="KW-0808">Transferase</keyword>
<keyword evidence="4" id="KW-0540">Nuclease</keyword>